<dbReference type="AlphaFoldDB" id="A0A182D4C9"/>
<reference evidence="1" key="1">
    <citation type="journal article" date="2015" name="Genome Announc.">
        <title>Complete Genome Sequence of the Bacteriochlorophyll b-Producing Photosynthetic Bacterium Blastochloris viridis.</title>
        <authorList>
            <person name="Tsukatani Y."/>
            <person name="Hirose Y."/>
            <person name="Harada J."/>
            <person name="Misawa N."/>
            <person name="Mori K."/>
            <person name="Inoue K."/>
            <person name="Tamiaki H."/>
        </authorList>
    </citation>
    <scope>NUCLEOTIDE SEQUENCE [LARGE SCALE GENOMIC DNA]</scope>
    <source>
        <strain evidence="1">DSM 133</strain>
    </source>
</reference>
<evidence type="ECO:0000313" key="1">
    <source>
        <dbReference type="EMBL" id="BAS00275.1"/>
    </source>
</evidence>
<dbReference type="EMBL" id="AP014854">
    <property type="protein sequence ID" value="BAS00275.1"/>
    <property type="molecule type" value="Genomic_DNA"/>
</dbReference>
<sequence>MFGAGRDAIVFDREALRPGGRDRHGIFDGANTSALRRRCWRRWQRLEIIIL</sequence>
<proteinExistence type="predicted"/>
<protein>
    <submittedName>
        <fullName evidence="1">Uncharacterized protein</fullName>
    </submittedName>
</protein>
<gene>
    <name evidence="1" type="ORF">BV133_2681</name>
</gene>
<accession>A0A182D4C9</accession>
<organism evidence="1">
    <name type="scientific">Blastochloris viridis</name>
    <name type="common">Rhodopseudomonas viridis</name>
    <dbReference type="NCBI Taxonomy" id="1079"/>
    <lineage>
        <taxon>Bacteria</taxon>
        <taxon>Pseudomonadati</taxon>
        <taxon>Pseudomonadota</taxon>
        <taxon>Alphaproteobacteria</taxon>
        <taxon>Hyphomicrobiales</taxon>
        <taxon>Blastochloridaceae</taxon>
        <taxon>Blastochloris</taxon>
    </lineage>
</organism>
<name>A0A182D4C9_BLAVI</name>